<sequence>MIQAGRKILALIVLLFSVSLMADVAIPPLVSRVTDLTGTLSANEAAQLEHKLREFETRKGSQIAVLIVPTTHPETIEQYSIRVVEAWKLGRKGVDDGVLLLIAKQDRTVRLEVGYGLEGVLPDAIAKRITDETIIPELKRGNFAGAIDAGIERIARVIEGEALPPPRTRHARGDGTGAVADVFLNNIIFVFIILIVIARILQSFVGRFIGATLTSAAAGFIGWLIFSSLLIGIVAAVSAFFISLFGYPGGGVSRGGRGVWPGGFGGMGGRGGFGGGGFGGGGFSGGGGGFGGGGASGRW</sequence>
<dbReference type="Proteomes" id="UP000183107">
    <property type="component" value="Unassembled WGS sequence"/>
</dbReference>
<evidence type="ECO:0000259" key="2">
    <source>
        <dbReference type="Pfam" id="PF04536"/>
    </source>
</evidence>
<feature type="transmembrane region" description="Helical" evidence="1">
    <location>
        <begin position="229"/>
        <end position="247"/>
    </location>
</feature>
<dbReference type="InterPro" id="IPR007621">
    <property type="entry name" value="TPM_dom"/>
</dbReference>
<dbReference type="PANTHER" id="PTHR30373:SF2">
    <property type="entry name" value="UPF0603 PROTEIN YGCG"/>
    <property type="match status" value="1"/>
</dbReference>
<name>A0A1I5DUP3_9PROT</name>
<dbReference type="PANTHER" id="PTHR30373">
    <property type="entry name" value="UPF0603 PROTEIN YGCG"/>
    <property type="match status" value="1"/>
</dbReference>
<dbReference type="RefSeq" id="WP_074797689.1">
    <property type="nucleotide sequence ID" value="NZ_FOVJ01000006.1"/>
</dbReference>
<dbReference type="Gene3D" id="3.10.310.50">
    <property type="match status" value="1"/>
</dbReference>
<accession>A0A1I5DUP3</accession>
<keyword evidence="1" id="KW-1133">Transmembrane helix</keyword>
<dbReference type="EMBL" id="FOVJ01000006">
    <property type="protein sequence ID" value="SFO02461.1"/>
    <property type="molecule type" value="Genomic_DNA"/>
</dbReference>
<keyword evidence="1" id="KW-0812">Transmembrane</keyword>
<feature type="domain" description="TPM" evidence="2">
    <location>
        <begin position="33"/>
        <end position="156"/>
    </location>
</feature>
<gene>
    <name evidence="3" type="ORF">SAMN05216386_2395</name>
</gene>
<organism evidence="3 4">
    <name type="scientific">Nitrosospira briensis</name>
    <dbReference type="NCBI Taxonomy" id="35799"/>
    <lineage>
        <taxon>Bacteria</taxon>
        <taxon>Pseudomonadati</taxon>
        <taxon>Pseudomonadota</taxon>
        <taxon>Betaproteobacteria</taxon>
        <taxon>Nitrosomonadales</taxon>
        <taxon>Nitrosomonadaceae</taxon>
        <taxon>Nitrosospira</taxon>
    </lineage>
</organism>
<protein>
    <recommendedName>
        <fullName evidence="2">TPM domain-containing protein</fullName>
    </recommendedName>
</protein>
<dbReference type="OrthoDB" id="9810918at2"/>
<dbReference type="AlphaFoldDB" id="A0A1I5DUP3"/>
<evidence type="ECO:0000313" key="4">
    <source>
        <dbReference type="Proteomes" id="UP000183107"/>
    </source>
</evidence>
<feature type="transmembrane region" description="Helical" evidence="1">
    <location>
        <begin position="177"/>
        <end position="197"/>
    </location>
</feature>
<evidence type="ECO:0000313" key="3">
    <source>
        <dbReference type="EMBL" id="SFO02461.1"/>
    </source>
</evidence>
<dbReference type="Pfam" id="PF04536">
    <property type="entry name" value="TPM_phosphatase"/>
    <property type="match status" value="1"/>
</dbReference>
<evidence type="ECO:0000256" key="1">
    <source>
        <dbReference type="SAM" id="Phobius"/>
    </source>
</evidence>
<reference evidence="4" key="1">
    <citation type="submission" date="2016-10" db="EMBL/GenBank/DDBJ databases">
        <authorList>
            <person name="Varghese N."/>
        </authorList>
    </citation>
    <scope>NUCLEOTIDE SEQUENCE [LARGE SCALE GENOMIC DNA]</scope>
    <source>
        <strain evidence="4">Nsp8</strain>
    </source>
</reference>
<keyword evidence="4" id="KW-1185">Reference proteome</keyword>
<proteinExistence type="predicted"/>
<feature type="transmembrane region" description="Helical" evidence="1">
    <location>
        <begin position="204"/>
        <end position="223"/>
    </location>
</feature>
<keyword evidence="1" id="KW-0472">Membrane</keyword>